<dbReference type="EMBL" id="CANHGI010000003">
    <property type="protein sequence ID" value="CAI5446445.1"/>
    <property type="molecule type" value="Genomic_DNA"/>
</dbReference>
<protein>
    <submittedName>
        <fullName evidence="1">Uncharacterized protein</fullName>
    </submittedName>
</protein>
<reference evidence="1" key="1">
    <citation type="submission" date="2022-11" db="EMBL/GenBank/DDBJ databases">
        <authorList>
            <person name="Kikuchi T."/>
        </authorList>
    </citation>
    <scope>NUCLEOTIDE SEQUENCE</scope>
    <source>
        <strain evidence="1">PS1010</strain>
    </source>
</reference>
<evidence type="ECO:0000313" key="2">
    <source>
        <dbReference type="Proteomes" id="UP001152747"/>
    </source>
</evidence>
<gene>
    <name evidence="1" type="ORF">CAMP_LOCUS9082</name>
</gene>
<keyword evidence="2" id="KW-1185">Reference proteome</keyword>
<sequence length="72" mass="8411">MFRAKCQAISTIQIFSFEIRIGSRCYQISITIHHRKFPKHNLISFEDFGSSQICRSMPEARTYNVVDPFVVI</sequence>
<accession>A0A9P1IKT7</accession>
<comment type="caution">
    <text evidence="1">The sequence shown here is derived from an EMBL/GenBank/DDBJ whole genome shotgun (WGS) entry which is preliminary data.</text>
</comment>
<evidence type="ECO:0000313" key="1">
    <source>
        <dbReference type="EMBL" id="CAI5446445.1"/>
    </source>
</evidence>
<proteinExistence type="predicted"/>
<dbReference type="AlphaFoldDB" id="A0A9P1IKT7"/>
<name>A0A9P1IKT7_9PELO</name>
<dbReference type="Proteomes" id="UP001152747">
    <property type="component" value="Unassembled WGS sequence"/>
</dbReference>
<organism evidence="1 2">
    <name type="scientific">Caenorhabditis angaria</name>
    <dbReference type="NCBI Taxonomy" id="860376"/>
    <lineage>
        <taxon>Eukaryota</taxon>
        <taxon>Metazoa</taxon>
        <taxon>Ecdysozoa</taxon>
        <taxon>Nematoda</taxon>
        <taxon>Chromadorea</taxon>
        <taxon>Rhabditida</taxon>
        <taxon>Rhabditina</taxon>
        <taxon>Rhabditomorpha</taxon>
        <taxon>Rhabditoidea</taxon>
        <taxon>Rhabditidae</taxon>
        <taxon>Peloderinae</taxon>
        <taxon>Caenorhabditis</taxon>
    </lineage>
</organism>